<dbReference type="SUPFAM" id="SSF103473">
    <property type="entry name" value="MFS general substrate transporter"/>
    <property type="match status" value="1"/>
</dbReference>
<feature type="transmembrane region" description="Helical" evidence="3">
    <location>
        <begin position="172"/>
        <end position="192"/>
    </location>
</feature>
<evidence type="ECO:0000259" key="4">
    <source>
        <dbReference type="PROSITE" id="PS50850"/>
    </source>
</evidence>
<dbReference type="InterPro" id="IPR050327">
    <property type="entry name" value="Proton-linked_MCT"/>
</dbReference>
<dbReference type="GO" id="GO:0022857">
    <property type="term" value="F:transmembrane transporter activity"/>
    <property type="evidence" value="ECO:0007669"/>
    <property type="project" value="InterPro"/>
</dbReference>
<feature type="transmembrane region" description="Helical" evidence="3">
    <location>
        <begin position="253"/>
        <end position="274"/>
    </location>
</feature>
<reference evidence="5 6" key="1">
    <citation type="journal article" date="2012" name="Appl. Environ. Microbiol.">
        <title>Short-read sequencing for genomic analysis of the brown rot fungus Fibroporia radiculosa.</title>
        <authorList>
            <person name="Tang J.D."/>
            <person name="Perkins A.D."/>
            <person name="Sonstegard T.S."/>
            <person name="Schroeder S.G."/>
            <person name="Burgess S.C."/>
            <person name="Diehl S.V."/>
        </authorList>
    </citation>
    <scope>NUCLEOTIDE SEQUENCE [LARGE SCALE GENOMIC DNA]</scope>
    <source>
        <strain evidence="5 6">TFFH 294</strain>
    </source>
</reference>
<comment type="subcellular location">
    <subcellularLocation>
        <location evidence="1">Membrane</location>
        <topology evidence="1">Multi-pass membrane protein</topology>
    </subcellularLocation>
</comment>
<dbReference type="HOGENOM" id="CLU_001265_1_1_1"/>
<dbReference type="AlphaFoldDB" id="J4H015"/>
<dbReference type="InParanoid" id="J4H015"/>
<feature type="transmembrane region" description="Helical" evidence="3">
    <location>
        <begin position="85"/>
        <end position="103"/>
    </location>
</feature>
<dbReference type="PANTHER" id="PTHR11360:SF234">
    <property type="entry name" value="MFS-TYPE TRANSPORTER DBAD-RELATED"/>
    <property type="match status" value="1"/>
</dbReference>
<evidence type="ECO:0000256" key="1">
    <source>
        <dbReference type="ARBA" id="ARBA00004141"/>
    </source>
</evidence>
<feature type="transmembrane region" description="Helical" evidence="3">
    <location>
        <begin position="46"/>
        <end position="65"/>
    </location>
</feature>
<dbReference type="PROSITE" id="PS50850">
    <property type="entry name" value="MFS"/>
    <property type="match status" value="1"/>
</dbReference>
<feature type="transmembrane region" description="Helical" evidence="3">
    <location>
        <begin position="313"/>
        <end position="334"/>
    </location>
</feature>
<comment type="similarity">
    <text evidence="2">Belongs to the major facilitator superfamily. Monocarboxylate porter (TC 2.A.1.13) family.</text>
</comment>
<evidence type="ECO:0000313" key="6">
    <source>
        <dbReference type="Proteomes" id="UP000006352"/>
    </source>
</evidence>
<feature type="transmembrane region" description="Helical" evidence="3">
    <location>
        <begin position="138"/>
        <end position="160"/>
    </location>
</feature>
<accession>J4H015</accession>
<evidence type="ECO:0000313" key="5">
    <source>
        <dbReference type="EMBL" id="CCL98464.1"/>
    </source>
</evidence>
<feature type="transmembrane region" description="Helical" evidence="3">
    <location>
        <begin position="280"/>
        <end position="301"/>
    </location>
</feature>
<dbReference type="OrthoDB" id="6499973at2759"/>
<feature type="transmembrane region" description="Helical" evidence="3">
    <location>
        <begin position="204"/>
        <end position="225"/>
    </location>
</feature>
<dbReference type="Pfam" id="PF07690">
    <property type="entry name" value="MFS_1"/>
    <property type="match status" value="1"/>
</dbReference>
<keyword evidence="6" id="KW-1185">Reference proteome</keyword>
<dbReference type="InterPro" id="IPR020846">
    <property type="entry name" value="MFS_dom"/>
</dbReference>
<keyword evidence="3" id="KW-0472">Membrane</keyword>
<evidence type="ECO:0000256" key="2">
    <source>
        <dbReference type="ARBA" id="ARBA00006727"/>
    </source>
</evidence>
<feature type="domain" description="Major facilitator superfamily (MFS) profile" evidence="4">
    <location>
        <begin position="252"/>
        <end position="442"/>
    </location>
</feature>
<dbReference type="Gene3D" id="1.20.1250.20">
    <property type="entry name" value="MFS general substrate transporter like domains"/>
    <property type="match status" value="2"/>
</dbReference>
<dbReference type="Proteomes" id="UP000006352">
    <property type="component" value="Unassembled WGS sequence"/>
</dbReference>
<gene>
    <name evidence="5" type="ORF">FIBRA_00462</name>
</gene>
<feature type="transmembrane region" description="Helical" evidence="3">
    <location>
        <begin position="412"/>
        <end position="433"/>
    </location>
</feature>
<dbReference type="STRING" id="599839.J4H015"/>
<feature type="transmembrane region" description="Helical" evidence="3">
    <location>
        <begin position="115"/>
        <end position="132"/>
    </location>
</feature>
<dbReference type="GeneID" id="24093375"/>
<organism evidence="5 6">
    <name type="scientific">Fibroporia radiculosa</name>
    <dbReference type="NCBI Taxonomy" id="599839"/>
    <lineage>
        <taxon>Eukaryota</taxon>
        <taxon>Fungi</taxon>
        <taxon>Dikarya</taxon>
        <taxon>Basidiomycota</taxon>
        <taxon>Agaricomycotina</taxon>
        <taxon>Agaricomycetes</taxon>
        <taxon>Polyporales</taxon>
        <taxon>Fibroporiaceae</taxon>
        <taxon>Fibroporia</taxon>
    </lineage>
</organism>
<proteinExistence type="inferred from homology"/>
<dbReference type="RefSeq" id="XP_012177747.1">
    <property type="nucleotide sequence ID" value="XM_012322357.1"/>
</dbReference>
<keyword evidence="3" id="KW-0812">Transmembrane</keyword>
<sequence>MYNDAGVKSVASQDTDGPILMQDMADLSDSETAPQPSAIPDGGTQAWLSVIGGFLISFCTVGYSNSFGVYVDYYDLLGTSTPSNISWIGSVQLCLMLLMGLPAGRLLAAGHFHKTILFGSTLLVFSLFMLSLADPHNYYQLILSQGVGFGIGTGLLLVPAQSVQAHHWSKRRSLAISIVMSGSAVGGLVYPIMLNQLFSRGVGFAWSVRASAFLTLGVLIVANCIMTARPSNVPKPATEGSVSLRAIITDPPFILVALGFFFIMWGLYFPYFYLQLWVNLHGLSGTLAFYTIAILNAASIPGRLTLSLLADQLGLFNVLCSVIVIIGVLVFSMFGVTNTAAVIIFSILYGWFSGSFVALGGATLASLAKSPAEVGLTIGLCYFVGSFASLTGMPIDGALMGTGPVLDWYKAIIFSAVTILAGAGLVTLARMMYATRKGTQRL</sequence>
<evidence type="ECO:0000256" key="3">
    <source>
        <dbReference type="SAM" id="Phobius"/>
    </source>
</evidence>
<dbReference type="PANTHER" id="PTHR11360">
    <property type="entry name" value="MONOCARBOXYLATE TRANSPORTER"/>
    <property type="match status" value="1"/>
</dbReference>
<feature type="transmembrane region" description="Helical" evidence="3">
    <location>
        <begin position="340"/>
        <end position="362"/>
    </location>
</feature>
<dbReference type="InterPro" id="IPR011701">
    <property type="entry name" value="MFS"/>
</dbReference>
<feature type="transmembrane region" description="Helical" evidence="3">
    <location>
        <begin position="374"/>
        <end position="392"/>
    </location>
</feature>
<name>J4H015_9APHY</name>
<dbReference type="InterPro" id="IPR036259">
    <property type="entry name" value="MFS_trans_sf"/>
</dbReference>
<protein>
    <recommendedName>
        <fullName evidence="4">Major facilitator superfamily (MFS) profile domain-containing protein</fullName>
    </recommendedName>
</protein>
<dbReference type="GO" id="GO:0016020">
    <property type="term" value="C:membrane"/>
    <property type="evidence" value="ECO:0007669"/>
    <property type="project" value="UniProtKB-SubCell"/>
</dbReference>
<dbReference type="EMBL" id="HE796885">
    <property type="protein sequence ID" value="CCL98464.1"/>
    <property type="molecule type" value="Genomic_DNA"/>
</dbReference>
<keyword evidence="3" id="KW-1133">Transmembrane helix</keyword>